<evidence type="ECO:0000256" key="1">
    <source>
        <dbReference type="ARBA" id="ARBA00022723"/>
    </source>
</evidence>
<dbReference type="InterPro" id="IPR029065">
    <property type="entry name" value="Enolase_C-like"/>
</dbReference>
<feature type="domain" description="Enolase C-terminal" evidence="2">
    <location>
        <begin position="13"/>
        <end position="161"/>
    </location>
</feature>
<accession>A0A5S9M869</accession>
<dbReference type="EMBL" id="AP021906">
    <property type="protein sequence ID" value="BBP88139.1"/>
    <property type="molecule type" value="Genomic_DNA"/>
</dbReference>
<evidence type="ECO:0000259" key="2">
    <source>
        <dbReference type="Pfam" id="PF13378"/>
    </source>
</evidence>
<protein>
    <recommendedName>
        <fullName evidence="2">Enolase C-terminal domain-containing protein</fullName>
    </recommendedName>
</protein>
<dbReference type="AlphaFoldDB" id="A0A5S9M869"/>
<dbReference type="GO" id="GO:0046872">
    <property type="term" value="F:metal ion binding"/>
    <property type="evidence" value="ECO:0007669"/>
    <property type="project" value="UniProtKB-KW"/>
</dbReference>
<dbReference type="Pfam" id="PF13378">
    <property type="entry name" value="MR_MLE_C"/>
    <property type="match status" value="1"/>
</dbReference>
<dbReference type="SUPFAM" id="SSF51604">
    <property type="entry name" value="Enolase C-terminal domain-like"/>
    <property type="match status" value="1"/>
</dbReference>
<keyword evidence="1" id="KW-0479">Metal-binding</keyword>
<dbReference type="Proteomes" id="UP000464658">
    <property type="component" value="Chromosome"/>
</dbReference>
<dbReference type="InterPro" id="IPR034593">
    <property type="entry name" value="DgoD-like"/>
</dbReference>
<dbReference type="PANTHER" id="PTHR48080">
    <property type="entry name" value="D-GALACTONATE DEHYDRATASE-RELATED"/>
    <property type="match status" value="1"/>
</dbReference>
<reference evidence="3 4" key="1">
    <citation type="submission" date="2019-12" db="EMBL/GenBank/DDBJ databases">
        <title>Full genome sequence of a Bacillus safensis strain isolated from commercially available natto in Indonesia.</title>
        <authorList>
            <person name="Yoshida M."/>
            <person name="Uomi M."/>
            <person name="Waturangi D."/>
            <person name="Ekaputri J.J."/>
            <person name="Setiamarga D.H.E."/>
        </authorList>
    </citation>
    <scope>NUCLEOTIDE SEQUENCE [LARGE SCALE GENOMIC DNA]</scope>
    <source>
        <strain evidence="3 4">IDN1</strain>
    </source>
</reference>
<dbReference type="Gene3D" id="3.20.20.120">
    <property type="entry name" value="Enolase-like C-terminal domain"/>
    <property type="match status" value="1"/>
</dbReference>
<organism evidence="3 4">
    <name type="scientific">Bacillus safensis</name>
    <dbReference type="NCBI Taxonomy" id="561879"/>
    <lineage>
        <taxon>Bacteria</taxon>
        <taxon>Bacillati</taxon>
        <taxon>Bacillota</taxon>
        <taxon>Bacilli</taxon>
        <taxon>Bacillales</taxon>
        <taxon>Bacillaceae</taxon>
        <taxon>Bacillus</taxon>
    </lineage>
</organism>
<name>A0A5S9M869_BACIA</name>
<dbReference type="InterPro" id="IPR036849">
    <property type="entry name" value="Enolase-like_C_sf"/>
</dbReference>
<evidence type="ECO:0000313" key="3">
    <source>
        <dbReference type="EMBL" id="BBP88139.1"/>
    </source>
</evidence>
<evidence type="ECO:0000313" key="4">
    <source>
        <dbReference type="Proteomes" id="UP000464658"/>
    </source>
</evidence>
<sequence>MKPFSCKGKQHVLAYAEDPCGAEDGFSSREIMAEFKRATGIQVATNMIATDFRQLSHAIQLHAVDIPLADPHFWTMEGSVRVAQTCHDNGLTWGSHSNNHFDISLAMFTHVAAAAPGHITAIDTHWIWQDGQHLTRNPLSIKEGRVKVPQEPGLGIQIDLEKIEEANRLYKQMKLGARNDAIQMQYLMNGWTFDPKKPCLIR</sequence>
<gene>
    <name evidence="3" type="ORF">BsIDN1_17570</name>
</gene>
<dbReference type="PANTHER" id="PTHR48080:SF4">
    <property type="entry name" value="GLUCARATE DEHYDRATASE"/>
    <property type="match status" value="1"/>
</dbReference>
<proteinExistence type="predicted"/>